<gene>
    <name evidence="2" type="ORF">SALB_00881</name>
</gene>
<organism evidence="2 3">
    <name type="scientific">Streptomyces noursei</name>
    <name type="common">Streptomyces albulus</name>
    <dbReference type="NCBI Taxonomy" id="1971"/>
    <lineage>
        <taxon>Bacteria</taxon>
        <taxon>Bacillati</taxon>
        <taxon>Actinomycetota</taxon>
        <taxon>Actinomycetes</taxon>
        <taxon>Kitasatosporales</taxon>
        <taxon>Streptomycetaceae</taxon>
        <taxon>Streptomyces</taxon>
    </lineage>
</organism>
<accession>A0A401QSC4</accession>
<proteinExistence type="predicted"/>
<feature type="domain" description="Insertion element IS402-like" evidence="1">
    <location>
        <begin position="13"/>
        <end position="69"/>
    </location>
</feature>
<dbReference type="EMBL" id="BHXC01000006">
    <property type="protein sequence ID" value="GCB88212.1"/>
    <property type="molecule type" value="Genomic_DNA"/>
</dbReference>
<dbReference type="InterPro" id="IPR025161">
    <property type="entry name" value="IS402-like_dom"/>
</dbReference>
<name>A0A401QSC4_STRNR</name>
<dbReference type="Pfam" id="PF13340">
    <property type="entry name" value="DUF4096"/>
    <property type="match status" value="1"/>
</dbReference>
<reference evidence="2 3" key="1">
    <citation type="journal article" date="2019" name="Microbiol. Resour. Announc.">
        <title>Draft Genome Sequence of the Most Traditional epsilon-Poly-l-Lysine Producer, Streptomyces albulus NBRC14147.</title>
        <authorList>
            <person name="Yamanaka K."/>
            <person name="Hamano Y."/>
        </authorList>
    </citation>
    <scope>NUCLEOTIDE SEQUENCE [LARGE SCALE GENOMIC DNA]</scope>
    <source>
        <strain evidence="2 3">NBRC 14147</strain>
    </source>
</reference>
<evidence type="ECO:0000313" key="3">
    <source>
        <dbReference type="Proteomes" id="UP000288351"/>
    </source>
</evidence>
<dbReference type="PANTHER" id="PTHR46637">
    <property type="entry name" value="TIS1421-TRANSPOSASE PROTEIN A"/>
    <property type="match status" value="1"/>
</dbReference>
<dbReference type="Proteomes" id="UP000288351">
    <property type="component" value="Unassembled WGS sequence"/>
</dbReference>
<dbReference type="PANTHER" id="PTHR46637:SF1">
    <property type="entry name" value="BLL5188 PROTEIN"/>
    <property type="match status" value="1"/>
</dbReference>
<comment type="caution">
    <text evidence="2">The sequence shown here is derived from an EMBL/GenBank/DDBJ whole genome shotgun (WGS) entry which is preliminary data.</text>
</comment>
<sequence length="102" mass="11725">MAAGGQEARPAADLDPRQLIDGIRTRTRTPTRTRTDAPWRDLPERYGPWDRAYDLFRRWQRDGTRTRVFEQLQAEADAKGLIAWDVSVDSAIARPPACRWST</sequence>
<evidence type="ECO:0000313" key="2">
    <source>
        <dbReference type="EMBL" id="GCB88212.1"/>
    </source>
</evidence>
<evidence type="ECO:0000259" key="1">
    <source>
        <dbReference type="Pfam" id="PF13340"/>
    </source>
</evidence>
<dbReference type="AlphaFoldDB" id="A0A401QSC4"/>
<dbReference type="InterPro" id="IPR052909">
    <property type="entry name" value="Transposase_6_like"/>
</dbReference>
<protein>
    <submittedName>
        <fullName evidence="2">Transposase</fullName>
    </submittedName>
</protein>